<proteinExistence type="predicted"/>
<reference evidence="1" key="2">
    <citation type="submission" date="2013-09" db="EMBL/GenBank/DDBJ databases">
        <title>Draft genome sequence of Anaerotruncus colihominis(DSM 17241).</title>
        <authorList>
            <person name="Sudarsanam P."/>
            <person name="Ley R."/>
            <person name="Guruge J."/>
            <person name="Turnbaugh P.J."/>
            <person name="Mahowald M."/>
            <person name="Liep D."/>
            <person name="Gordon J."/>
        </authorList>
    </citation>
    <scope>NUCLEOTIDE SEQUENCE</scope>
    <source>
        <strain evidence="1">DSM 17241</strain>
    </source>
</reference>
<name>B0PFR3_9FIRM</name>
<gene>
    <name evidence="1" type="ORF">ANACOL_03645</name>
</gene>
<evidence type="ECO:0000313" key="2">
    <source>
        <dbReference type="Proteomes" id="UP000003803"/>
    </source>
</evidence>
<dbReference type="EMBL" id="ABGD02000027">
    <property type="protein sequence ID" value="EDS09501.1"/>
    <property type="molecule type" value="Genomic_DNA"/>
</dbReference>
<accession>B0PFR3</accession>
<dbReference type="Proteomes" id="UP000003803">
    <property type="component" value="Unassembled WGS sequence"/>
</dbReference>
<comment type="caution">
    <text evidence="1">The sequence shown here is derived from an EMBL/GenBank/DDBJ whole genome shotgun (WGS) entry which is preliminary data.</text>
</comment>
<evidence type="ECO:0000313" key="1">
    <source>
        <dbReference type="EMBL" id="EDS09501.1"/>
    </source>
</evidence>
<reference evidence="1" key="1">
    <citation type="submission" date="2007-11" db="EMBL/GenBank/DDBJ databases">
        <authorList>
            <person name="Fulton L."/>
            <person name="Clifton S."/>
            <person name="Fulton B."/>
            <person name="Xu J."/>
            <person name="Minx P."/>
            <person name="Pepin K.H."/>
            <person name="Johnson M."/>
            <person name="Thiruvilangam P."/>
            <person name="Bhonagiri V."/>
            <person name="Nash W.E."/>
            <person name="Mardis E.R."/>
            <person name="Wilson R.K."/>
        </authorList>
    </citation>
    <scope>NUCLEOTIDE SEQUENCE [LARGE SCALE GENOMIC DNA]</scope>
    <source>
        <strain evidence="1">DSM 17241</strain>
    </source>
</reference>
<organism evidence="1 2">
    <name type="scientific">Anaerotruncus colihominis DSM 17241</name>
    <dbReference type="NCBI Taxonomy" id="445972"/>
    <lineage>
        <taxon>Bacteria</taxon>
        <taxon>Bacillati</taxon>
        <taxon>Bacillota</taxon>
        <taxon>Clostridia</taxon>
        <taxon>Eubacteriales</taxon>
        <taxon>Oscillospiraceae</taxon>
        <taxon>Anaerotruncus</taxon>
    </lineage>
</organism>
<protein>
    <submittedName>
        <fullName evidence="1">Uncharacterized protein</fullName>
    </submittedName>
</protein>
<keyword evidence="2" id="KW-1185">Reference proteome</keyword>
<sequence>MLCFVTNSIIPRKKKKSIAFPHIFAKYTIFFSDTAHIVLNLLRLIALE</sequence>
<dbReference type="AlphaFoldDB" id="B0PFR3"/>
<dbReference type="HOGENOM" id="CLU_3148800_0_0_9"/>